<keyword evidence="2" id="KW-1185">Reference proteome</keyword>
<protein>
    <submittedName>
        <fullName evidence="1">Uncharacterized protein</fullName>
    </submittedName>
</protein>
<reference evidence="1 2" key="1">
    <citation type="journal article" date="2007" name="Science">
        <title>The Chlamydomonas genome reveals the evolution of key animal and plant functions.</title>
        <authorList>
            <person name="Merchant S.S."/>
            <person name="Prochnik S.E."/>
            <person name="Vallon O."/>
            <person name="Harris E.H."/>
            <person name="Karpowicz S.J."/>
            <person name="Witman G.B."/>
            <person name="Terry A."/>
            <person name="Salamov A."/>
            <person name="Fritz-Laylin L.K."/>
            <person name="Marechal-Drouard L."/>
            <person name="Marshall W.F."/>
            <person name="Qu L.H."/>
            <person name="Nelson D.R."/>
            <person name="Sanderfoot A.A."/>
            <person name="Spalding M.H."/>
            <person name="Kapitonov V.V."/>
            <person name="Ren Q."/>
            <person name="Ferris P."/>
            <person name="Lindquist E."/>
            <person name="Shapiro H."/>
            <person name="Lucas S.M."/>
            <person name="Grimwood J."/>
            <person name="Schmutz J."/>
            <person name="Cardol P."/>
            <person name="Cerutti H."/>
            <person name="Chanfreau G."/>
            <person name="Chen C.L."/>
            <person name="Cognat V."/>
            <person name="Croft M.T."/>
            <person name="Dent R."/>
            <person name="Dutcher S."/>
            <person name="Fernandez E."/>
            <person name="Fukuzawa H."/>
            <person name="Gonzalez-Ballester D."/>
            <person name="Gonzalez-Halphen D."/>
            <person name="Hallmann A."/>
            <person name="Hanikenne M."/>
            <person name="Hippler M."/>
            <person name="Inwood W."/>
            <person name="Jabbari K."/>
            <person name="Kalanon M."/>
            <person name="Kuras R."/>
            <person name="Lefebvre P.A."/>
            <person name="Lemaire S.D."/>
            <person name="Lobanov A.V."/>
            <person name="Lohr M."/>
            <person name="Manuell A."/>
            <person name="Meier I."/>
            <person name="Mets L."/>
            <person name="Mittag M."/>
            <person name="Mittelmeier T."/>
            <person name="Moroney J.V."/>
            <person name="Moseley J."/>
            <person name="Napoli C."/>
            <person name="Nedelcu A.M."/>
            <person name="Niyogi K."/>
            <person name="Novoselov S.V."/>
            <person name="Paulsen I.T."/>
            <person name="Pazour G."/>
            <person name="Purton S."/>
            <person name="Ral J.P."/>
            <person name="Riano-Pachon D.M."/>
            <person name="Riekhof W."/>
            <person name="Rymarquis L."/>
            <person name="Schroda M."/>
            <person name="Stern D."/>
            <person name="Umen J."/>
            <person name="Willows R."/>
            <person name="Wilson N."/>
            <person name="Zimmer S.L."/>
            <person name="Allmer J."/>
            <person name="Balk J."/>
            <person name="Bisova K."/>
            <person name="Chen C.J."/>
            <person name="Elias M."/>
            <person name="Gendler K."/>
            <person name="Hauser C."/>
            <person name="Lamb M.R."/>
            <person name="Ledford H."/>
            <person name="Long J.C."/>
            <person name="Minagawa J."/>
            <person name="Page M.D."/>
            <person name="Pan J."/>
            <person name="Pootakham W."/>
            <person name="Roje S."/>
            <person name="Rose A."/>
            <person name="Stahlberg E."/>
            <person name="Terauchi A.M."/>
            <person name="Yang P."/>
            <person name="Ball S."/>
            <person name="Bowler C."/>
            <person name="Dieckmann C.L."/>
            <person name="Gladyshev V.N."/>
            <person name="Green P."/>
            <person name="Jorgensen R."/>
            <person name="Mayfield S."/>
            <person name="Mueller-Roeber B."/>
            <person name="Rajamani S."/>
            <person name="Sayre R.T."/>
            <person name="Brokstein P."/>
            <person name="Dubchak I."/>
            <person name="Goodstein D."/>
            <person name="Hornick L."/>
            <person name="Huang Y.W."/>
            <person name="Jhaveri J."/>
            <person name="Luo Y."/>
            <person name="Martinez D."/>
            <person name="Ngau W.C."/>
            <person name="Otillar B."/>
            <person name="Poliakov A."/>
            <person name="Porter A."/>
            <person name="Szajkowski L."/>
            <person name="Werner G."/>
            <person name="Zhou K."/>
            <person name="Grigoriev I.V."/>
            <person name="Rokhsar D.S."/>
            <person name="Grossman A.R."/>
        </authorList>
    </citation>
    <scope>NUCLEOTIDE SEQUENCE [LARGE SCALE GENOMIC DNA]</scope>
    <source>
        <strain evidence="2">CC-503</strain>
    </source>
</reference>
<dbReference type="EMBL" id="CM008963">
    <property type="protein sequence ID" value="PNW86555.1"/>
    <property type="molecule type" value="Genomic_DNA"/>
</dbReference>
<dbReference type="PROSITE" id="PS51257">
    <property type="entry name" value="PROKAR_LIPOPROTEIN"/>
    <property type="match status" value="1"/>
</dbReference>
<dbReference type="EMDB" id="EMD-13477"/>
<dbReference type="PDB" id="7PKQ">
    <property type="method" value="EM"/>
    <property type="resolution" value="4.20 A"/>
    <property type="chains" value="d=1-415"/>
</dbReference>
<dbReference type="AlphaFoldDB" id="A0A2K3E198"/>
<dbReference type="SMR" id="A0A2K3E198"/>
<dbReference type="KEGG" id="cre:CHLRE_02g091450v5"/>
<dbReference type="OrthoDB" id="542385at2759"/>
<name>A0A2K3E198_CHLRE</name>
<dbReference type="GeneID" id="66052318"/>
<dbReference type="SUPFAM" id="SSF55174">
    <property type="entry name" value="Alpha-L RNA-binding motif"/>
    <property type="match status" value="1"/>
</dbReference>
<organism evidence="1 2">
    <name type="scientific">Chlamydomonas reinhardtii</name>
    <name type="common">Chlamydomonas smithii</name>
    <dbReference type="NCBI Taxonomy" id="3055"/>
    <lineage>
        <taxon>Eukaryota</taxon>
        <taxon>Viridiplantae</taxon>
        <taxon>Chlorophyta</taxon>
        <taxon>core chlorophytes</taxon>
        <taxon>Chlorophyceae</taxon>
        <taxon>CS clade</taxon>
        <taxon>Chlamydomonadales</taxon>
        <taxon>Chlamydomonadaceae</taxon>
        <taxon>Chlamydomonas</taxon>
    </lineage>
</organism>
<dbReference type="Gramene" id="PNW86555">
    <property type="protein sequence ID" value="PNW86555"/>
    <property type="gene ID" value="CHLRE_02g091450v5"/>
</dbReference>
<evidence type="ECO:0000313" key="1">
    <source>
        <dbReference type="EMBL" id="PNW86555.1"/>
    </source>
</evidence>
<dbReference type="InParanoid" id="A0A2K3E198"/>
<accession>A0A2K3E198</accession>
<gene>
    <name evidence="1" type="ORF">CHLRE_02g091450v5</name>
</gene>
<keyword evidence="3" id="KW-0002">3D-structure</keyword>
<dbReference type="RefSeq" id="XP_042927068.1">
    <property type="nucleotide sequence ID" value="XM_043059434.1"/>
</dbReference>
<dbReference type="Proteomes" id="UP000006906">
    <property type="component" value="Chromosome 2"/>
</dbReference>
<evidence type="ECO:0000313" key="2">
    <source>
        <dbReference type="Proteomes" id="UP000006906"/>
    </source>
</evidence>
<sequence length="415" mass="43438">MQRTLRSLATRCAGAITGSTAQTGASGCIKAEAGVSTSALSGLISQDAIHGLCPRGAAFASLASSGVSAAAGAGPASQLRAGAPLSCLWLLALAPSRTGLAATASSSSSCGACGSHSSTSSPFAPLPASAAGLRHYAKAAKGGAAAAPAAPSGPKRPRTSTTKLYSCRNDRLRHTHEQIWPTLQLTEYEQAMFKRNSRLFVVDMGRSLSLRDKFRMGAYEPATAASTGAAAEEAGGAGAGDALVPAAGGASYRRVPYWQARSLLHESNLHLDALGENPRYLRLRRVGSLFATKLQNVRKLRLLLGFQRRGFVQKLYEHSLLARGSDRMWKMVCAMEATLPMTVTRMGLAEDVVGAATAIRNDKIYVNGKQPVMPRKGLLEPGDVVGPAAGGAAYLRKRVARSMEPLASVVTRDYV</sequence>
<proteinExistence type="evidence at protein level"/>
<evidence type="ECO:0007829" key="3">
    <source>
        <dbReference type="PDB" id="7PKQ"/>
    </source>
</evidence>
<reference evidence="3" key="2">
    <citation type="submission" date="2021-08" db="PDB data bank">
        <title>The Chlamydomonas mitochondrial ribosome: how to build a ribosome from RNA fragments.</title>
        <authorList>
            <person name="Waltz F."/>
            <person name="Salinas-Giege T."/>
            <person name="Englmeier R."/>
            <person name="Meichel H."/>
            <person name="Soufari H."/>
            <person name="Kuhn L."/>
            <person name="Pfeffer S."/>
            <person name="Foerster F."/>
            <person name="Engel B.D."/>
            <person name="Giege P."/>
            <person name="Drouard L."/>
            <person name="Hashem Y."/>
        </authorList>
    </citation>
    <scope>STRUCTURE BY ELECTRON MICROSCOPY (4.20 ANGSTROMS)</scope>
</reference>